<comment type="catalytic activity">
    <reaction evidence="3">
        <text>uridine + phosphate = alpha-D-ribose 1-phosphate + uracil</text>
        <dbReference type="Rhea" id="RHEA:24388"/>
        <dbReference type="ChEBI" id="CHEBI:16704"/>
        <dbReference type="ChEBI" id="CHEBI:17568"/>
        <dbReference type="ChEBI" id="CHEBI:43474"/>
        <dbReference type="ChEBI" id="CHEBI:57720"/>
        <dbReference type="EC" id="2.4.2.3"/>
    </reaction>
</comment>
<name>A0ABP3Y034_9FLAO</name>
<evidence type="ECO:0000313" key="6">
    <source>
        <dbReference type="Proteomes" id="UP001501126"/>
    </source>
</evidence>
<evidence type="ECO:0000256" key="3">
    <source>
        <dbReference type="ARBA" id="ARBA00048447"/>
    </source>
</evidence>
<evidence type="ECO:0000256" key="2">
    <source>
        <dbReference type="ARBA" id="ARBA00021980"/>
    </source>
</evidence>
<proteinExistence type="predicted"/>
<sequence length="288" mass="32325">MEEKRASELVLSEGKVYHLDLGPEQISDTIILVGDQFRVELVSSFFETIEHQIQKREFICHTGTYNGKRLSVLSTGIGTDNVDIVLNELDAVVNIDLEKRKEKTEKKSLNFIRIGTCGALQTNVPIGSYILSEGAVGLDNVAHFYNIPFSEAENNFREALEKHISLPDSIRPYFCESDEALTKSIENHPKIKRGITVTASGFYGPQGRQLRLPLRTPDLNERLMDFQHEGKHIVNFEMESSALFALSKALGHRATTVCLAIANRPNGDFLSEYHTEMKELIGFVLGEI</sequence>
<dbReference type="Proteomes" id="UP001501126">
    <property type="component" value="Unassembled WGS sequence"/>
</dbReference>
<dbReference type="PANTHER" id="PTHR43691">
    <property type="entry name" value="URIDINE PHOSPHORYLASE"/>
    <property type="match status" value="1"/>
</dbReference>
<evidence type="ECO:0000259" key="4">
    <source>
        <dbReference type="Pfam" id="PF01048"/>
    </source>
</evidence>
<dbReference type="InterPro" id="IPR035994">
    <property type="entry name" value="Nucleoside_phosphorylase_sf"/>
</dbReference>
<dbReference type="Pfam" id="PF01048">
    <property type="entry name" value="PNP_UDP_1"/>
    <property type="match status" value="1"/>
</dbReference>
<dbReference type="EMBL" id="BAAAFH010000007">
    <property type="protein sequence ID" value="GAA0874915.1"/>
    <property type="molecule type" value="Genomic_DNA"/>
</dbReference>
<dbReference type="RefSeq" id="WP_343785836.1">
    <property type="nucleotide sequence ID" value="NZ_BAAAFH010000007.1"/>
</dbReference>
<dbReference type="EC" id="2.4.2.3" evidence="1"/>
<organism evidence="5 6">
    <name type="scientific">Wandonia haliotis</name>
    <dbReference type="NCBI Taxonomy" id="574963"/>
    <lineage>
        <taxon>Bacteria</taxon>
        <taxon>Pseudomonadati</taxon>
        <taxon>Bacteroidota</taxon>
        <taxon>Flavobacteriia</taxon>
        <taxon>Flavobacteriales</taxon>
        <taxon>Crocinitomicaceae</taxon>
        <taxon>Wandonia</taxon>
    </lineage>
</organism>
<reference evidence="6" key="1">
    <citation type="journal article" date="2019" name="Int. J. Syst. Evol. Microbiol.">
        <title>The Global Catalogue of Microorganisms (GCM) 10K type strain sequencing project: providing services to taxonomists for standard genome sequencing and annotation.</title>
        <authorList>
            <consortium name="The Broad Institute Genomics Platform"/>
            <consortium name="The Broad Institute Genome Sequencing Center for Infectious Disease"/>
            <person name="Wu L."/>
            <person name="Ma J."/>
        </authorList>
    </citation>
    <scope>NUCLEOTIDE SEQUENCE [LARGE SCALE GENOMIC DNA]</scope>
    <source>
        <strain evidence="6">JCM 16083</strain>
    </source>
</reference>
<dbReference type="CDD" id="cd00436">
    <property type="entry name" value="UP_TbUP-like"/>
    <property type="match status" value="1"/>
</dbReference>
<gene>
    <name evidence="5" type="ORF">GCM10009118_13230</name>
</gene>
<dbReference type="InterPro" id="IPR000845">
    <property type="entry name" value="Nucleoside_phosphorylase_d"/>
</dbReference>
<dbReference type="SUPFAM" id="SSF53167">
    <property type="entry name" value="Purine and uridine phosphorylases"/>
    <property type="match status" value="1"/>
</dbReference>
<comment type="caution">
    <text evidence="5">The sequence shown here is derived from an EMBL/GenBank/DDBJ whole genome shotgun (WGS) entry which is preliminary data.</text>
</comment>
<feature type="domain" description="Nucleoside phosphorylase" evidence="4">
    <location>
        <begin position="30"/>
        <end position="267"/>
    </location>
</feature>
<protein>
    <recommendedName>
        <fullName evidence="2">Uridine phosphorylase</fullName>
        <ecNumber evidence="1">2.4.2.3</ecNumber>
    </recommendedName>
</protein>
<evidence type="ECO:0000256" key="1">
    <source>
        <dbReference type="ARBA" id="ARBA00011888"/>
    </source>
</evidence>
<evidence type="ECO:0000313" key="5">
    <source>
        <dbReference type="EMBL" id="GAA0874915.1"/>
    </source>
</evidence>
<dbReference type="Gene3D" id="3.40.50.1580">
    <property type="entry name" value="Nucleoside phosphorylase domain"/>
    <property type="match status" value="1"/>
</dbReference>
<keyword evidence="6" id="KW-1185">Reference proteome</keyword>
<accession>A0ABP3Y034</accession>
<dbReference type="PANTHER" id="PTHR43691:SF11">
    <property type="entry name" value="FI09636P-RELATED"/>
    <property type="match status" value="1"/>
</dbReference>